<comment type="caution">
    <text evidence="2">The sequence shown here is derived from an EMBL/GenBank/DDBJ whole genome shotgun (WGS) entry which is preliminary data.</text>
</comment>
<feature type="chain" id="PRO_5043696672" evidence="1">
    <location>
        <begin position="22"/>
        <end position="92"/>
    </location>
</feature>
<dbReference type="EMBL" id="DYDO01000003">
    <property type="protein sequence ID" value="DBA27619.1"/>
    <property type="molecule type" value="Genomic_DNA"/>
</dbReference>
<dbReference type="Proteomes" id="UP001181693">
    <property type="component" value="Unassembled WGS sequence"/>
</dbReference>
<keyword evidence="3" id="KW-1185">Reference proteome</keyword>
<feature type="signal peptide" evidence="1">
    <location>
        <begin position="1"/>
        <end position="21"/>
    </location>
</feature>
<sequence length="92" mass="10646">MGFFSLHLLIYIAITPFTANTSVMKIALHDLFSRQQSETFPSRKLRRTRKLQVVDSRRPSCGYKLHRPIMGIPIPLYLCLGFHGLRSIKTQE</sequence>
<evidence type="ECO:0000256" key="1">
    <source>
        <dbReference type="SAM" id="SignalP"/>
    </source>
</evidence>
<evidence type="ECO:0000313" key="2">
    <source>
        <dbReference type="EMBL" id="DBA27619.1"/>
    </source>
</evidence>
<protein>
    <submittedName>
        <fullName evidence="2">Uncharacterized protein</fullName>
    </submittedName>
</protein>
<accession>A0AAV3AJT1</accession>
<evidence type="ECO:0000313" key="3">
    <source>
        <dbReference type="Proteomes" id="UP001181693"/>
    </source>
</evidence>
<organism evidence="2 3">
    <name type="scientific">Pyxicephalus adspersus</name>
    <name type="common">African bullfrog</name>
    <dbReference type="NCBI Taxonomy" id="30357"/>
    <lineage>
        <taxon>Eukaryota</taxon>
        <taxon>Metazoa</taxon>
        <taxon>Chordata</taxon>
        <taxon>Craniata</taxon>
        <taxon>Vertebrata</taxon>
        <taxon>Euteleostomi</taxon>
        <taxon>Amphibia</taxon>
        <taxon>Batrachia</taxon>
        <taxon>Anura</taxon>
        <taxon>Neobatrachia</taxon>
        <taxon>Ranoidea</taxon>
        <taxon>Pyxicephalidae</taxon>
        <taxon>Pyxicephalinae</taxon>
        <taxon>Pyxicephalus</taxon>
    </lineage>
</organism>
<gene>
    <name evidence="2" type="ORF">GDO54_008089</name>
</gene>
<name>A0AAV3AJT1_PYXAD</name>
<reference evidence="2" key="1">
    <citation type="thesis" date="2020" institute="ProQuest LLC" country="789 East Eisenhower Parkway, Ann Arbor, MI, USA">
        <title>Comparative Genomics and Chromosome Evolution.</title>
        <authorList>
            <person name="Mudd A.B."/>
        </authorList>
    </citation>
    <scope>NUCLEOTIDE SEQUENCE</scope>
    <source>
        <strain evidence="2">1538</strain>
        <tissue evidence="2">Blood</tissue>
    </source>
</reference>
<dbReference type="AlphaFoldDB" id="A0AAV3AJT1"/>
<keyword evidence="1" id="KW-0732">Signal</keyword>
<proteinExistence type="predicted"/>